<comment type="caution">
    <text evidence="4">The sequence shown here is derived from an EMBL/GenBank/DDBJ whole genome shotgun (WGS) entry which is preliminary data.</text>
</comment>
<sequence>MTSHPRCCAAGDSVEAVAALMREADVGEIPVVDAQRKLLGVITDRDIIVRCVAAGDAPGSSRVQDYMTAPAQQLGEDASLEQLANLMVHEAIRRVPITDGEGRLSGMVALADLERTKARSLKSRIARGVSRPP</sequence>
<feature type="domain" description="CBS" evidence="3">
    <location>
        <begin position="67"/>
        <end position="123"/>
    </location>
</feature>
<evidence type="ECO:0000313" key="5">
    <source>
        <dbReference type="Proteomes" id="UP000651010"/>
    </source>
</evidence>
<dbReference type="Proteomes" id="UP000651010">
    <property type="component" value="Unassembled WGS sequence"/>
</dbReference>
<dbReference type="SUPFAM" id="SSF54631">
    <property type="entry name" value="CBS-domain pair"/>
    <property type="match status" value="1"/>
</dbReference>
<dbReference type="InterPro" id="IPR000644">
    <property type="entry name" value="CBS_dom"/>
</dbReference>
<dbReference type="PANTHER" id="PTHR43080">
    <property type="entry name" value="CBS DOMAIN-CONTAINING PROTEIN CBSX3, MITOCHONDRIAL"/>
    <property type="match status" value="1"/>
</dbReference>
<dbReference type="PANTHER" id="PTHR43080:SF2">
    <property type="entry name" value="CBS DOMAIN-CONTAINING PROTEIN"/>
    <property type="match status" value="1"/>
</dbReference>
<dbReference type="PROSITE" id="PS51371">
    <property type="entry name" value="CBS"/>
    <property type="match status" value="2"/>
</dbReference>
<evidence type="ECO:0000313" key="4">
    <source>
        <dbReference type="EMBL" id="MBE1161826.1"/>
    </source>
</evidence>
<dbReference type="InterPro" id="IPR046342">
    <property type="entry name" value="CBS_dom_sf"/>
</dbReference>
<dbReference type="InterPro" id="IPR051257">
    <property type="entry name" value="Diverse_CBS-Domain"/>
</dbReference>
<feature type="domain" description="CBS" evidence="3">
    <location>
        <begin position="1"/>
        <end position="57"/>
    </location>
</feature>
<dbReference type="Pfam" id="PF00571">
    <property type="entry name" value="CBS"/>
    <property type="match status" value="2"/>
</dbReference>
<evidence type="ECO:0000259" key="3">
    <source>
        <dbReference type="PROSITE" id="PS51371"/>
    </source>
</evidence>
<evidence type="ECO:0000256" key="1">
    <source>
        <dbReference type="ARBA" id="ARBA00023122"/>
    </source>
</evidence>
<evidence type="ECO:0000256" key="2">
    <source>
        <dbReference type="PROSITE-ProRule" id="PRU00703"/>
    </source>
</evidence>
<dbReference type="Gene3D" id="3.10.580.10">
    <property type="entry name" value="CBS-domain"/>
    <property type="match status" value="1"/>
</dbReference>
<proteinExistence type="predicted"/>
<reference evidence="4 5" key="1">
    <citation type="submission" date="2020-09" db="EMBL/GenBank/DDBJ databases">
        <title>Dyella sp. 7MK23 isolated from forest soil.</title>
        <authorList>
            <person name="Fu J."/>
        </authorList>
    </citation>
    <scope>NUCLEOTIDE SEQUENCE [LARGE SCALE GENOMIC DNA]</scope>
    <source>
        <strain evidence="4 5">7MK23</strain>
    </source>
</reference>
<dbReference type="EMBL" id="JACZZA010000010">
    <property type="protein sequence ID" value="MBE1161826.1"/>
    <property type="molecule type" value="Genomic_DNA"/>
</dbReference>
<gene>
    <name evidence="4" type="ORF">IGX34_15695</name>
</gene>
<keyword evidence="5" id="KW-1185">Reference proteome</keyword>
<organism evidence="4 5">
    <name type="scientific">Dyella acidiphila</name>
    <dbReference type="NCBI Taxonomy" id="2775866"/>
    <lineage>
        <taxon>Bacteria</taxon>
        <taxon>Pseudomonadati</taxon>
        <taxon>Pseudomonadota</taxon>
        <taxon>Gammaproteobacteria</taxon>
        <taxon>Lysobacterales</taxon>
        <taxon>Rhodanobacteraceae</taxon>
        <taxon>Dyella</taxon>
    </lineage>
</organism>
<dbReference type="SMART" id="SM00116">
    <property type="entry name" value="CBS"/>
    <property type="match status" value="2"/>
</dbReference>
<name>A0ABR9GCR3_9GAMM</name>
<accession>A0ABR9GCR3</accession>
<keyword evidence="1 2" id="KW-0129">CBS domain</keyword>
<protein>
    <submittedName>
        <fullName evidence="4">CBS domain-containing protein</fullName>
    </submittedName>
</protein>